<keyword evidence="4" id="KW-1185">Reference proteome</keyword>
<feature type="transmembrane region" description="Helical" evidence="1">
    <location>
        <begin position="152"/>
        <end position="171"/>
    </location>
</feature>
<dbReference type="InterPro" id="IPR000620">
    <property type="entry name" value="EamA_dom"/>
</dbReference>
<feature type="transmembrane region" description="Helical" evidence="1">
    <location>
        <begin position="70"/>
        <end position="95"/>
    </location>
</feature>
<feature type="transmembrane region" description="Helical" evidence="1">
    <location>
        <begin position="238"/>
        <end position="257"/>
    </location>
</feature>
<keyword evidence="1" id="KW-0812">Transmembrane</keyword>
<organism evidence="3 4">
    <name type="scientific">Candidatus Pseudothioglobus singularis PS1</name>
    <dbReference type="NCBI Taxonomy" id="1125411"/>
    <lineage>
        <taxon>Bacteria</taxon>
        <taxon>Pseudomonadati</taxon>
        <taxon>Pseudomonadota</taxon>
        <taxon>Gammaproteobacteria</taxon>
        <taxon>Candidatus Pseudothioglobaceae</taxon>
        <taxon>Candidatus Pseudothioglobus</taxon>
    </lineage>
</organism>
<evidence type="ECO:0000259" key="2">
    <source>
        <dbReference type="Pfam" id="PF00892"/>
    </source>
</evidence>
<dbReference type="SUPFAM" id="SSF103481">
    <property type="entry name" value="Multidrug resistance efflux transporter EmrE"/>
    <property type="match status" value="2"/>
</dbReference>
<feature type="transmembrane region" description="Helical" evidence="1">
    <location>
        <begin position="40"/>
        <end position="58"/>
    </location>
</feature>
<dbReference type="PANTHER" id="PTHR22911">
    <property type="entry name" value="ACYL-MALONYL CONDENSING ENZYME-RELATED"/>
    <property type="match status" value="1"/>
</dbReference>
<feature type="domain" description="EamA" evidence="2">
    <location>
        <begin position="6"/>
        <end position="143"/>
    </location>
</feature>
<accession>A0A0M5KYL3</accession>
<gene>
    <name evidence="3" type="ORF">W908_05520</name>
</gene>
<proteinExistence type="predicted"/>
<feature type="transmembrane region" description="Helical" evidence="1">
    <location>
        <begin position="101"/>
        <end position="120"/>
    </location>
</feature>
<dbReference type="InterPro" id="IPR037185">
    <property type="entry name" value="EmrE-like"/>
</dbReference>
<dbReference type="KEGG" id="tsn:W908_05520"/>
<dbReference type="STRING" id="1125411.W908_05520"/>
<dbReference type="AlphaFoldDB" id="A0A0M5KYL3"/>
<evidence type="ECO:0000256" key="1">
    <source>
        <dbReference type="SAM" id="Phobius"/>
    </source>
</evidence>
<reference evidence="3 4" key="1">
    <citation type="journal article" date="2015" name="Genome Announc.">
        <title>Genome Sequence of 'Candidatus Thioglobus singularis' Strain PS1, a Mixotroph from the SUP05 Clade of Marine Gammaproteobacteria.</title>
        <authorList>
            <person name="Marshall K.T."/>
            <person name="Morris R.M."/>
        </authorList>
    </citation>
    <scope>NUCLEOTIDE SEQUENCE [LARGE SCALE GENOMIC DNA]</scope>
    <source>
        <strain evidence="3 4">PS1</strain>
    </source>
</reference>
<dbReference type="PANTHER" id="PTHR22911:SF137">
    <property type="entry name" value="SOLUTE CARRIER FAMILY 35 MEMBER G2-RELATED"/>
    <property type="match status" value="1"/>
</dbReference>
<feature type="domain" description="EamA" evidence="2">
    <location>
        <begin position="153"/>
        <end position="279"/>
    </location>
</feature>
<feature type="transmembrane region" description="Helical" evidence="1">
    <location>
        <begin position="208"/>
        <end position="226"/>
    </location>
</feature>
<dbReference type="OrthoDB" id="5192439at2"/>
<dbReference type="GO" id="GO:0016020">
    <property type="term" value="C:membrane"/>
    <property type="evidence" value="ECO:0007669"/>
    <property type="project" value="InterPro"/>
</dbReference>
<keyword evidence="1" id="KW-0472">Membrane</keyword>
<evidence type="ECO:0000313" key="4">
    <source>
        <dbReference type="Proteomes" id="UP000068905"/>
    </source>
</evidence>
<dbReference type="Proteomes" id="UP000068905">
    <property type="component" value="Chromosome"/>
</dbReference>
<feature type="transmembrane region" description="Helical" evidence="1">
    <location>
        <begin position="263"/>
        <end position="282"/>
    </location>
</feature>
<dbReference type="RefSeq" id="WP_053820267.1">
    <property type="nucleotide sequence ID" value="NZ_CP006911.1"/>
</dbReference>
<name>A0A0M5KYL3_9GAMM</name>
<feature type="transmembrane region" description="Helical" evidence="1">
    <location>
        <begin position="127"/>
        <end position="146"/>
    </location>
</feature>
<dbReference type="Pfam" id="PF00892">
    <property type="entry name" value="EamA"/>
    <property type="match status" value="2"/>
</dbReference>
<protein>
    <recommendedName>
        <fullName evidence="2">EamA domain-containing protein</fullName>
    </recommendedName>
</protein>
<dbReference type="EMBL" id="CP006911">
    <property type="protein sequence ID" value="ALE02053.1"/>
    <property type="molecule type" value="Genomic_DNA"/>
</dbReference>
<feature type="transmembrane region" description="Helical" evidence="1">
    <location>
        <begin position="7"/>
        <end position="28"/>
    </location>
</feature>
<evidence type="ECO:0000313" key="3">
    <source>
        <dbReference type="EMBL" id="ALE02053.1"/>
    </source>
</evidence>
<feature type="transmembrane region" description="Helical" evidence="1">
    <location>
        <begin position="183"/>
        <end position="202"/>
    </location>
</feature>
<keyword evidence="1" id="KW-1133">Transmembrane helix</keyword>
<sequence length="293" mass="31773">MSNHLKGLLMTIFAVVILSPDSVLIRLVEDASPDVDSWTVLFWRGALYAVGVSTLVFLKYRSKTISEFKNIGKGGLLIGFFSGISTGTFVFAIVYTSIANALVIISTGPIMIAIVAWVLLREKSSLVTWIAMVIVFIGIYIVMSGSVGGKSLVGDFFALITAVMMGFTFTLTRKYKDINMVPVNAIGGLIAAIIAVFMANTIAIPKEVVSYIIAMGVILSISFSLITIAPRYMPAAEVGMIMPLETVLGSLIAWYIIKEEPTMNALIGGSIVIVTLFLHSWYSTKQAHKLEKI</sequence>